<evidence type="ECO:0000313" key="2">
    <source>
        <dbReference type="CGD" id="CAL0000185307"/>
    </source>
</evidence>
<evidence type="ECO:0000256" key="1">
    <source>
        <dbReference type="SAM" id="MobiDB-lite"/>
    </source>
</evidence>
<dbReference type="EMBL" id="CP017624">
    <property type="protein sequence ID" value="AOW27079.1"/>
    <property type="molecule type" value="Genomic_DNA"/>
</dbReference>
<dbReference type="OMA" id="KWTVHES"/>
<reference evidence="3 4" key="3">
    <citation type="journal article" date="2013" name="Genome Biol.">
        <title>Assembly of a phased diploid Candida albicans genome facilitates allele-specific measurements and provides a simple model for repeat and indel structure.</title>
        <authorList>
            <person name="Muzzey D."/>
            <person name="Schwartz K."/>
            <person name="Weissman J.S."/>
            <person name="Sherlock G."/>
        </authorList>
    </citation>
    <scope>NUCLEOTIDE SEQUENCE [LARGE SCALE GENOMIC DNA]</scope>
    <source>
        <strain evidence="4">SC5314 / ATCC MYA-2876</strain>
    </source>
</reference>
<feature type="compositionally biased region" description="Low complexity" evidence="1">
    <location>
        <begin position="76"/>
        <end position="89"/>
    </location>
</feature>
<dbReference type="GO" id="GO:0006754">
    <property type="term" value="P:ATP biosynthetic process"/>
    <property type="evidence" value="ECO:0000303"/>
    <property type="project" value="CGD"/>
</dbReference>
<dbReference type="InParanoid" id="A0A1D8PG09"/>
<reference evidence="3 4" key="2">
    <citation type="journal article" date="2007" name="Genome Biol.">
        <title>Assembly of the Candida albicans genome into sixteen supercontigs aligned on the eight chromosomes.</title>
        <authorList>
            <person name="van het Hoog M."/>
            <person name="Rast T.J."/>
            <person name="Martchenko M."/>
            <person name="Grindle S."/>
            <person name="Dignard D."/>
            <person name="Hogues H."/>
            <person name="Cuomo C."/>
            <person name="Berriman M."/>
            <person name="Scherer S."/>
            <person name="Magee B.B."/>
            <person name="Whiteway M."/>
            <person name="Chibana H."/>
            <person name="Nantel A."/>
            <person name="Magee P.T."/>
        </authorList>
    </citation>
    <scope>GENOME REANNOTATION</scope>
    <source>
        <strain evidence="4">SC5314 / ATCC MYA-2876</strain>
    </source>
</reference>
<reference evidence="3 4" key="1">
    <citation type="journal article" date="2004" name="Proc. Natl. Acad. Sci. U.S.A.">
        <title>The diploid genome sequence of Candida albicans.</title>
        <authorList>
            <person name="Jones T."/>
            <person name="Federspiel N.A."/>
            <person name="Chibana H."/>
            <person name="Dungan J."/>
            <person name="Kalman S."/>
            <person name="Magee B.B."/>
            <person name="Newport G."/>
            <person name="Thorstenson Y.R."/>
            <person name="Agabian N."/>
            <person name="Magee P.T."/>
            <person name="Davis R.W."/>
            <person name="Scherer S."/>
        </authorList>
    </citation>
    <scope>NUCLEOTIDE SEQUENCE [LARGE SCALE GENOMIC DNA]</scope>
    <source>
        <strain evidence="4">SC5314 / ATCC MYA-2876</strain>
    </source>
</reference>
<dbReference type="CGD" id="CAL0000185307">
    <property type="gene designation" value="STF2"/>
</dbReference>
<evidence type="ECO:0000313" key="4">
    <source>
        <dbReference type="Proteomes" id="UP000000559"/>
    </source>
</evidence>
<feature type="region of interest" description="Disordered" evidence="1">
    <location>
        <begin position="1"/>
        <end position="89"/>
    </location>
</feature>
<dbReference type="KEGG" id="cal:CAALFM_C200250WA"/>
<dbReference type="OrthoDB" id="2122308at2759"/>
<dbReference type="STRING" id="237561.A0A1D8PG09"/>
<dbReference type="Proteomes" id="UP000000559">
    <property type="component" value="Chromosome 2"/>
</dbReference>
<dbReference type="FunCoup" id="A0A1D8PG09">
    <property type="interactions" value="136"/>
</dbReference>
<sequence length="89" mass="10495">MTRTNKWTVHEKRPQEPKWFTHNGHSDTDPTKVKKNGAGKNNWGQPGDELDDNEVRHYQKSSGRRNSNHEMNQERLNNLNDKLDNQLMN</sequence>
<name>A0A1D8PG09_CANAL</name>
<keyword evidence="4" id="KW-1185">Reference proteome</keyword>
<dbReference type="eggNOG" id="ENOG502S4WH">
    <property type="taxonomic scope" value="Eukaryota"/>
</dbReference>
<dbReference type="VEuPathDB" id="FungiDB:C2_00250W_A"/>
<accession>A0A1D8PG09</accession>
<dbReference type="GeneID" id="30515083"/>
<dbReference type="AlphaFoldDB" id="A0A1D8PG09"/>
<organism evidence="3 4">
    <name type="scientific">Candida albicans (strain SC5314 / ATCC MYA-2876)</name>
    <name type="common">Yeast</name>
    <dbReference type="NCBI Taxonomy" id="237561"/>
    <lineage>
        <taxon>Eukaryota</taxon>
        <taxon>Fungi</taxon>
        <taxon>Dikarya</taxon>
        <taxon>Ascomycota</taxon>
        <taxon>Saccharomycotina</taxon>
        <taxon>Pichiomycetes</taxon>
        <taxon>Debaryomycetaceae</taxon>
        <taxon>Candida/Lodderomyces clade</taxon>
        <taxon>Candida</taxon>
    </lineage>
</organism>
<protein>
    <submittedName>
        <fullName evidence="3">Stf2p</fullName>
    </submittedName>
</protein>
<dbReference type="RefSeq" id="XP_019330735.1">
    <property type="nucleotide sequence ID" value="XM_019475190.1"/>
</dbReference>
<proteinExistence type="predicted"/>
<gene>
    <name evidence="2 3" type="primary">STF2</name>
    <name evidence="3" type="ordered locus">CAALFM_C200250WA</name>
    <name evidence="2" type="ordered locus">orf19.2107.1</name>
</gene>
<evidence type="ECO:0000313" key="3">
    <source>
        <dbReference type="EMBL" id="AOW27079.1"/>
    </source>
</evidence>